<evidence type="ECO:0000256" key="1">
    <source>
        <dbReference type="ARBA" id="ARBA00011040"/>
    </source>
</evidence>
<dbReference type="RefSeq" id="WP_318954237.1">
    <property type="nucleotide sequence ID" value="NZ_CP137555.1"/>
</dbReference>
<dbReference type="Pfam" id="PF02374">
    <property type="entry name" value="ArsA_ATPase"/>
    <property type="match status" value="1"/>
</dbReference>
<comment type="catalytic activity">
    <reaction evidence="2">
        <text>arsenite(in) + ATP + H2O = arsenite(out) + ADP + phosphate + H(+)</text>
        <dbReference type="Rhea" id="RHEA:11348"/>
        <dbReference type="ChEBI" id="CHEBI:15377"/>
        <dbReference type="ChEBI" id="CHEBI:15378"/>
        <dbReference type="ChEBI" id="CHEBI:29242"/>
        <dbReference type="ChEBI" id="CHEBI:30616"/>
        <dbReference type="ChEBI" id="CHEBI:43474"/>
        <dbReference type="ChEBI" id="CHEBI:456216"/>
        <dbReference type="EC" id="7.3.2.7"/>
    </reaction>
</comment>
<dbReference type="InterPro" id="IPR016300">
    <property type="entry name" value="ATPase_ArsA/GET3"/>
</dbReference>
<protein>
    <recommendedName>
        <fullName evidence="3">arsenite-transporting ATPase</fullName>
        <ecNumber evidence="3">7.3.2.7</ecNumber>
    </recommendedName>
</protein>
<dbReference type="CDD" id="cd02035">
    <property type="entry name" value="ArsA"/>
    <property type="match status" value="1"/>
</dbReference>
<evidence type="ECO:0000259" key="4">
    <source>
        <dbReference type="Pfam" id="PF02374"/>
    </source>
</evidence>
<dbReference type="AlphaFoldDB" id="A0AAU0N0J4"/>
<dbReference type="GO" id="GO:0016887">
    <property type="term" value="F:ATP hydrolysis activity"/>
    <property type="evidence" value="ECO:0007669"/>
    <property type="project" value="InterPro"/>
</dbReference>
<evidence type="ECO:0000313" key="6">
    <source>
        <dbReference type="Proteomes" id="UP001302477"/>
    </source>
</evidence>
<feature type="domain" description="ArsA/GET3 Anion-transporting ATPase-like" evidence="4">
    <location>
        <begin position="19"/>
        <end position="334"/>
    </location>
</feature>
<evidence type="ECO:0000313" key="5">
    <source>
        <dbReference type="EMBL" id="WOX05773.1"/>
    </source>
</evidence>
<reference evidence="5 6" key="1">
    <citation type="submission" date="2023-10" db="EMBL/GenBank/DDBJ databases">
        <title>Description of Microbulbifer bruguierae sp. nov., isolated from the sediments of mangrove plant Bruguiera sexangula and comparative genomic analyses of the genus Microbulbifer.</title>
        <authorList>
            <person name="Long M."/>
        </authorList>
    </citation>
    <scope>NUCLEOTIDE SEQUENCE [LARGE SCALE GENOMIC DNA]</scope>
    <source>
        <strain evidence="5 6">SPO729</strain>
    </source>
</reference>
<dbReference type="InterPro" id="IPR025723">
    <property type="entry name" value="ArsA/GET3_ATPase-like"/>
</dbReference>
<organism evidence="5 6">
    <name type="scientific">Microbulbifer pacificus</name>
    <dbReference type="NCBI Taxonomy" id="407164"/>
    <lineage>
        <taxon>Bacteria</taxon>
        <taxon>Pseudomonadati</taxon>
        <taxon>Pseudomonadota</taxon>
        <taxon>Gammaproteobacteria</taxon>
        <taxon>Cellvibrionales</taxon>
        <taxon>Microbulbiferaceae</taxon>
        <taxon>Microbulbifer</taxon>
    </lineage>
</organism>
<sequence length="347" mass="37907">MPDNPAATSLNLDQLLQRRLLMVGGKGGVGKSTVAASLAVAAANRGRKTLLISTDPAHNLSDLFECILGTKGPQQIPWAGSGLFAQELNPHAALDAYLESVRSQMLPHVAINLRPQLEKQLQLTRHSPGAEEAALLDEITRVIQRRHEYDLIIFDTAPTGHTLRLLSLPAVMCTWVDGLVSQKKRAERFRDVIGSLRIPRTSSPEREKPRNNLPPVLAPLLERQQRFRESAQVLCDPGATGFLFVMTAESLPLEETLRAAAALSEANIPIAGLVLNRLLPEEAEEVEFLRGAWALQQQVLAKVTAEFAHLPQLQLLMTGRTLQGRAGLDWLAKEVVAQSAAVADQPL</sequence>
<gene>
    <name evidence="5" type="ORF">R5R33_01090</name>
</gene>
<dbReference type="NCBIfam" id="TIGR00345">
    <property type="entry name" value="GET3_arsA_TRC40"/>
    <property type="match status" value="1"/>
</dbReference>
<dbReference type="Gene3D" id="3.40.50.300">
    <property type="entry name" value="P-loop containing nucleotide triphosphate hydrolases"/>
    <property type="match status" value="1"/>
</dbReference>
<dbReference type="KEGG" id="mpaf:R5R33_01090"/>
<name>A0AAU0N0J4_9GAMM</name>
<dbReference type="GO" id="GO:0005524">
    <property type="term" value="F:ATP binding"/>
    <property type="evidence" value="ECO:0007669"/>
    <property type="project" value="InterPro"/>
</dbReference>
<evidence type="ECO:0000256" key="2">
    <source>
        <dbReference type="ARBA" id="ARBA00052296"/>
    </source>
</evidence>
<evidence type="ECO:0000256" key="3">
    <source>
        <dbReference type="ARBA" id="ARBA00066752"/>
    </source>
</evidence>
<accession>A0AAU0N0J4</accession>
<dbReference type="EC" id="7.3.2.7" evidence="3"/>
<dbReference type="Proteomes" id="UP001302477">
    <property type="component" value="Chromosome"/>
</dbReference>
<dbReference type="InterPro" id="IPR027417">
    <property type="entry name" value="P-loop_NTPase"/>
</dbReference>
<dbReference type="GO" id="GO:0015446">
    <property type="term" value="F:ATPase-coupled arsenite transmembrane transporter activity"/>
    <property type="evidence" value="ECO:0007669"/>
    <property type="project" value="UniProtKB-EC"/>
</dbReference>
<dbReference type="SUPFAM" id="SSF52540">
    <property type="entry name" value="P-loop containing nucleoside triphosphate hydrolases"/>
    <property type="match status" value="1"/>
</dbReference>
<dbReference type="EMBL" id="CP137555">
    <property type="protein sequence ID" value="WOX05773.1"/>
    <property type="molecule type" value="Genomic_DNA"/>
</dbReference>
<comment type="similarity">
    <text evidence="1">Belongs to the arsA ATPase family.</text>
</comment>
<dbReference type="PANTHER" id="PTHR10803">
    <property type="entry name" value="ARSENICAL PUMP-DRIVING ATPASE ARSENITE-TRANSLOCATING ATPASE"/>
    <property type="match status" value="1"/>
</dbReference>
<proteinExistence type="inferred from homology"/>
<keyword evidence="6" id="KW-1185">Reference proteome</keyword>
<dbReference type="PANTHER" id="PTHR10803:SF3">
    <property type="entry name" value="ATPASE GET3"/>
    <property type="match status" value="1"/>
</dbReference>